<name>A0A846HI75_9CYAN</name>
<gene>
    <name evidence="1" type="ORF">PI95_030105</name>
</gene>
<dbReference type="AlphaFoldDB" id="A0A846HI75"/>
<protein>
    <submittedName>
        <fullName evidence="1">Uncharacterized protein</fullName>
    </submittedName>
</protein>
<dbReference type="EMBL" id="JTCM02000123">
    <property type="protein sequence ID" value="NEU76648.1"/>
    <property type="molecule type" value="Genomic_DNA"/>
</dbReference>
<reference evidence="1 2" key="1">
    <citation type="journal article" date="2015" name="Genome Announc.">
        <title>Draft Genome Sequence of Cyanobacterium Hassallia byssoidea Strain VB512170, Isolated from Monuments in India.</title>
        <authorList>
            <person name="Singh D."/>
            <person name="Chandrababunaidu M.M."/>
            <person name="Panda A."/>
            <person name="Sen D."/>
            <person name="Bhattacharyya S."/>
            <person name="Adhikary S.P."/>
            <person name="Tripathy S."/>
        </authorList>
    </citation>
    <scope>NUCLEOTIDE SEQUENCE [LARGE SCALE GENOMIC DNA]</scope>
    <source>
        <strain evidence="1 2">VB512170</strain>
    </source>
</reference>
<comment type="caution">
    <text evidence="1">The sequence shown here is derived from an EMBL/GenBank/DDBJ whole genome shotgun (WGS) entry which is preliminary data.</text>
</comment>
<evidence type="ECO:0000313" key="2">
    <source>
        <dbReference type="Proteomes" id="UP000031549"/>
    </source>
</evidence>
<dbReference type="RefSeq" id="WP_039752877.1">
    <property type="nucleotide sequence ID" value="NZ_JTCM02000123.1"/>
</dbReference>
<sequence>MSSTRSSINLRVVFSSLFSFLLNKPKQQPNKTYDYTRYVSGRDYVFEFVNDLKKGYMTGQGKGIKRGDYIFLKNGSNSCRYQVEEIDYYSEPPDMWMALLCEAIVEQPEL</sequence>
<dbReference type="Proteomes" id="UP000031549">
    <property type="component" value="Unassembled WGS sequence"/>
</dbReference>
<evidence type="ECO:0000313" key="1">
    <source>
        <dbReference type="EMBL" id="NEU76648.1"/>
    </source>
</evidence>
<proteinExistence type="predicted"/>
<organism evidence="1 2">
    <name type="scientific">Hassallia byssoidea VB512170</name>
    <dbReference type="NCBI Taxonomy" id="1304833"/>
    <lineage>
        <taxon>Bacteria</taxon>
        <taxon>Bacillati</taxon>
        <taxon>Cyanobacteriota</taxon>
        <taxon>Cyanophyceae</taxon>
        <taxon>Nostocales</taxon>
        <taxon>Tolypothrichaceae</taxon>
        <taxon>Hassallia</taxon>
    </lineage>
</organism>
<accession>A0A846HI75</accession>
<keyword evidence="2" id="KW-1185">Reference proteome</keyword>